<keyword evidence="10" id="KW-0053">Apoptosis</keyword>
<keyword evidence="14" id="KW-0468">Viral matrix protein</keyword>
<dbReference type="InterPro" id="IPR009397">
    <property type="entry name" value="Vesiculo_matrix"/>
</dbReference>
<gene>
    <name evidence="16" type="primary">M</name>
</gene>
<evidence type="ECO:0000256" key="15">
    <source>
        <dbReference type="ARBA" id="ARBA00037802"/>
    </source>
</evidence>
<dbReference type="EMBL" id="KR822812">
    <property type="protein sequence ID" value="AMK09232.1"/>
    <property type="molecule type" value="Viral_cRNA"/>
</dbReference>
<keyword evidence="12" id="KW-1043">Host membrane</keyword>
<proteinExistence type="inferred from homology"/>
<dbReference type="SUPFAM" id="SSF75404">
    <property type="entry name" value="VSV matrix protein"/>
    <property type="match status" value="1"/>
</dbReference>
<dbReference type="InterPro" id="IPR036711">
    <property type="entry name" value="VSV_matrix_sf"/>
</dbReference>
<dbReference type="GO" id="GO:0039702">
    <property type="term" value="P:viral budding via host ESCRT complex"/>
    <property type="evidence" value="ECO:0007669"/>
    <property type="project" value="UniProtKB-KW"/>
</dbReference>
<sequence length="230" mass="26394">MLAKIGEIISSGKRRKEQQISNYLLAGSSKLAEMDGRISERPNPVASAPNYSDLIRNDPHQDYQKSKYLITGELELITSEDLRTYTDLFDKLNIWVDDYIGDPGLRPIYSLVYVLIGTHLMKRKMSSDSRFVYSGHVTQLTCINHLFGTIHSERKDFSWNSVSGLGESKCIIKFDCTLKPTNRTCVNFMDVYLRTMPDSDPPPFINHILEEYGIELVQKSESDTYFKYKV</sequence>
<evidence type="ECO:0000256" key="11">
    <source>
        <dbReference type="ARBA" id="ARBA00022844"/>
    </source>
</evidence>
<dbReference type="RefSeq" id="YP_009505489.1">
    <property type="nucleotide sequence ID" value="NC_038279.1"/>
</dbReference>
<comment type="subcellular location">
    <subcellularLocation>
        <location evidence="15">Host nucleus membrane</location>
        <topology evidence="15">Peripheral membrane protein</topology>
    </subcellularLocation>
    <subcellularLocation>
        <location evidence="1">Virion</location>
    </subcellularLocation>
</comment>
<protein>
    <recommendedName>
        <fullName evidence="3">Matrix protein</fullName>
    </recommendedName>
</protein>
<dbReference type="GO" id="GO:0039660">
    <property type="term" value="F:structural constituent of virion"/>
    <property type="evidence" value="ECO:0007669"/>
    <property type="project" value="UniProtKB-KW"/>
</dbReference>
<dbReference type="GO" id="GO:0019031">
    <property type="term" value="C:viral envelope"/>
    <property type="evidence" value="ECO:0007669"/>
    <property type="project" value="InterPro"/>
</dbReference>
<evidence type="ECO:0000256" key="9">
    <source>
        <dbReference type="ARBA" id="ARBA00022637"/>
    </source>
</evidence>
<keyword evidence="7" id="KW-0945">Host-virus interaction</keyword>
<keyword evidence="11" id="KW-0946">Virion</keyword>
<comment type="similarity">
    <text evidence="2">Belongs to the vesiculoviruses matrix protein family.</text>
</comment>
<evidence type="ECO:0000256" key="5">
    <source>
        <dbReference type="ARBA" id="ARBA00022553"/>
    </source>
</evidence>
<evidence type="ECO:0000256" key="3">
    <source>
        <dbReference type="ARBA" id="ARBA00017678"/>
    </source>
</evidence>
<dbReference type="Gene3D" id="3.10.460.10">
    <property type="entry name" value="VSV matrix protein"/>
    <property type="match status" value="1"/>
</dbReference>
<keyword evidence="13" id="KW-0472">Membrane</keyword>
<evidence type="ECO:0000313" key="17">
    <source>
        <dbReference type="Proteomes" id="UP000146376"/>
    </source>
</evidence>
<evidence type="ECO:0000256" key="2">
    <source>
        <dbReference type="ARBA" id="ARBA00010182"/>
    </source>
</evidence>
<evidence type="ECO:0000256" key="8">
    <source>
        <dbReference type="ARBA" id="ARBA00022612"/>
    </source>
</evidence>
<keyword evidence="8" id="KW-1188">Viral release from host cell</keyword>
<dbReference type="Pfam" id="PF06326">
    <property type="entry name" value="Vesiculo_matrix"/>
    <property type="match status" value="1"/>
</dbReference>
<keyword evidence="6" id="KW-1048">Host nucleus</keyword>
<keyword evidence="9" id="KW-1198">Viral budding</keyword>
<keyword evidence="4" id="KW-1187">Viral budding via the host ESCRT complexes</keyword>
<evidence type="ECO:0000256" key="4">
    <source>
        <dbReference type="ARBA" id="ARBA00022462"/>
    </source>
</evidence>
<dbReference type="GeneID" id="37616324"/>
<name>A0A140D8K8_9RHAB</name>
<evidence type="ECO:0000256" key="13">
    <source>
        <dbReference type="ARBA" id="ARBA00023136"/>
    </source>
</evidence>
<evidence type="ECO:0000256" key="6">
    <source>
        <dbReference type="ARBA" id="ARBA00022562"/>
    </source>
</evidence>
<keyword evidence="5" id="KW-0597">Phosphoprotein</keyword>
<reference evidence="16 17" key="1">
    <citation type="journal article" date="2016" name="Virus Evol.">
        <title>The evolution, diversity and host associations of rhabdoviruses.</title>
        <authorList>
            <person name="Longdon B."/>
            <person name="Murray G.G.R."/>
            <person name="Palmer W.J."/>
            <person name="Day J.P."/>
            <person name="Parker D.J."/>
            <person name="Welch J.J."/>
            <person name="Obbard D.J."/>
            <person name="Jiggins F.M."/>
        </authorList>
    </citation>
    <scope>NUCLEOTIDE SEQUENCE [LARGE SCALE GENOMIC DNA]</scope>
    <source>
        <strain evidence="16">Kilifi Kenya</strain>
    </source>
</reference>
<dbReference type="GO" id="GO:0044200">
    <property type="term" value="C:host cell nuclear membrane"/>
    <property type="evidence" value="ECO:0007669"/>
    <property type="project" value="UniProtKB-SubCell"/>
</dbReference>
<evidence type="ECO:0000256" key="1">
    <source>
        <dbReference type="ARBA" id="ARBA00004328"/>
    </source>
</evidence>
<organism evidence="16 17">
    <name type="scientific">Drosophila ananassae sigmavirus</name>
    <dbReference type="NCBI Taxonomy" id="1002359"/>
    <lineage>
        <taxon>Viruses</taxon>
        <taxon>Riboviria</taxon>
        <taxon>Orthornavirae</taxon>
        <taxon>Negarnaviricota</taxon>
        <taxon>Haploviricotina</taxon>
        <taxon>Monjiviricetes</taxon>
        <taxon>Mononegavirales</taxon>
        <taxon>Rhabdoviridae</taxon>
        <taxon>Alpharhabdovirinae</taxon>
        <taxon>Sigmavirus</taxon>
        <taxon>Sigmavirus ananassae</taxon>
    </lineage>
</organism>
<evidence type="ECO:0000313" key="16">
    <source>
        <dbReference type="EMBL" id="AMK09232.1"/>
    </source>
</evidence>
<evidence type="ECO:0000256" key="12">
    <source>
        <dbReference type="ARBA" id="ARBA00022870"/>
    </source>
</evidence>
<keyword evidence="17" id="KW-1185">Reference proteome</keyword>
<dbReference type="Proteomes" id="UP000146376">
    <property type="component" value="Genome"/>
</dbReference>
<evidence type="ECO:0000256" key="10">
    <source>
        <dbReference type="ARBA" id="ARBA00022703"/>
    </source>
</evidence>
<accession>A0A140D8K8</accession>
<evidence type="ECO:0000256" key="7">
    <source>
        <dbReference type="ARBA" id="ARBA00022581"/>
    </source>
</evidence>
<evidence type="ECO:0000256" key="14">
    <source>
        <dbReference type="ARBA" id="ARBA00023311"/>
    </source>
</evidence>
<dbReference type="KEGG" id="vg:37616324"/>